<keyword evidence="2" id="KW-0103">Bromodomain</keyword>
<dbReference type="InterPro" id="IPR001487">
    <property type="entry name" value="Bromodomain"/>
</dbReference>
<dbReference type="Proteomes" id="UP000324632">
    <property type="component" value="Chromosome 24"/>
</dbReference>
<dbReference type="PANTHER" id="PTHR46147">
    <property type="entry name" value="HISTONE-LYSINE N-METHYLTRANSFERASE ASH1"/>
    <property type="match status" value="1"/>
</dbReference>
<keyword evidence="7" id="KW-1185">Reference proteome</keyword>
<dbReference type="GO" id="GO:0042800">
    <property type="term" value="F:histone H3K4 methyltransferase activity"/>
    <property type="evidence" value="ECO:0007669"/>
    <property type="project" value="TreeGrafter"/>
</dbReference>
<dbReference type="AlphaFoldDB" id="A0A5A9N1V9"/>
<sequence length="171" mass="19130">MRVRQAVLMREEVREREKLNEESGGSNQCQTGVLEDNTSTKSDEHLTHPSLSEEERKSVQCKNLTQTLQGIYDVIVSSKGSSGQTLAAPLLNLCSRKRSGSAPVDLSTLQHQLLSGLYESLDAFHSDMLKVFQCAEKYYGCESSVGRNMKQLREVYHNAHQEALTQITNVL</sequence>
<dbReference type="GO" id="GO:0006355">
    <property type="term" value="P:regulation of DNA-templated transcription"/>
    <property type="evidence" value="ECO:0007669"/>
    <property type="project" value="TreeGrafter"/>
</dbReference>
<evidence type="ECO:0000313" key="6">
    <source>
        <dbReference type="EMBL" id="KAA0703095.1"/>
    </source>
</evidence>
<feature type="compositionally biased region" description="Polar residues" evidence="4">
    <location>
        <begin position="23"/>
        <end position="40"/>
    </location>
</feature>
<dbReference type="PANTHER" id="PTHR46147:SF3">
    <property type="entry name" value="HISTONE-LYSINE N-METHYLTRANSFERASE ASH1"/>
    <property type="match status" value="1"/>
</dbReference>
<comment type="caution">
    <text evidence="6">The sequence shown here is derived from an EMBL/GenBank/DDBJ whole genome shotgun (WGS) entry which is preliminary data.</text>
</comment>
<organism evidence="6 7">
    <name type="scientific">Triplophysa tibetana</name>
    <dbReference type="NCBI Taxonomy" id="1572043"/>
    <lineage>
        <taxon>Eukaryota</taxon>
        <taxon>Metazoa</taxon>
        <taxon>Chordata</taxon>
        <taxon>Craniata</taxon>
        <taxon>Vertebrata</taxon>
        <taxon>Euteleostomi</taxon>
        <taxon>Actinopterygii</taxon>
        <taxon>Neopterygii</taxon>
        <taxon>Teleostei</taxon>
        <taxon>Ostariophysi</taxon>
        <taxon>Cypriniformes</taxon>
        <taxon>Nemacheilidae</taxon>
        <taxon>Triplophysa</taxon>
    </lineage>
</organism>
<evidence type="ECO:0000259" key="5">
    <source>
        <dbReference type="SMART" id="SM00297"/>
    </source>
</evidence>
<keyword evidence="6" id="KW-0808">Transferase</keyword>
<dbReference type="SUPFAM" id="SSF47370">
    <property type="entry name" value="Bromodomain"/>
    <property type="match status" value="1"/>
</dbReference>
<gene>
    <name evidence="6" type="ORF">E1301_Tti010797</name>
</gene>
<evidence type="ECO:0000256" key="1">
    <source>
        <dbReference type="ARBA" id="ARBA00004123"/>
    </source>
</evidence>
<dbReference type="GO" id="GO:0032259">
    <property type="term" value="P:methylation"/>
    <property type="evidence" value="ECO:0007669"/>
    <property type="project" value="UniProtKB-KW"/>
</dbReference>
<dbReference type="Gene3D" id="1.20.920.10">
    <property type="entry name" value="Bromodomain-like"/>
    <property type="match status" value="1"/>
</dbReference>
<proteinExistence type="predicted"/>
<dbReference type="Pfam" id="PF00439">
    <property type="entry name" value="Bromodomain"/>
    <property type="match status" value="1"/>
</dbReference>
<dbReference type="GO" id="GO:0005654">
    <property type="term" value="C:nucleoplasm"/>
    <property type="evidence" value="ECO:0007669"/>
    <property type="project" value="TreeGrafter"/>
</dbReference>
<evidence type="ECO:0000256" key="2">
    <source>
        <dbReference type="ARBA" id="ARBA00023117"/>
    </source>
</evidence>
<feature type="domain" description="Bromo" evidence="5">
    <location>
        <begin position="61"/>
        <end position="165"/>
    </location>
</feature>
<keyword evidence="3" id="KW-0539">Nucleus</keyword>
<reference evidence="6 7" key="1">
    <citation type="journal article" date="2019" name="Mol. Ecol. Resour.">
        <title>Chromosome-level genome assembly of Triplophysa tibetana, a fish adapted to the harsh high-altitude environment of the Tibetan Plateau.</title>
        <authorList>
            <person name="Yang X."/>
            <person name="Liu H."/>
            <person name="Ma Z."/>
            <person name="Zou Y."/>
            <person name="Zou M."/>
            <person name="Mao Y."/>
            <person name="Li X."/>
            <person name="Wang H."/>
            <person name="Chen T."/>
            <person name="Wang W."/>
            <person name="Yang R."/>
        </authorList>
    </citation>
    <scope>NUCLEOTIDE SEQUENCE [LARGE SCALE GENOMIC DNA]</scope>
    <source>
        <strain evidence="6">TTIB1903HZAU</strain>
        <tissue evidence="6">Muscle</tissue>
    </source>
</reference>
<keyword evidence="6" id="KW-0489">Methyltransferase</keyword>
<accession>A0A5A9N1V9</accession>
<evidence type="ECO:0000313" key="7">
    <source>
        <dbReference type="Proteomes" id="UP000324632"/>
    </source>
</evidence>
<protein>
    <submittedName>
        <fullName evidence="6">Histone-lysine N-methyltransferase ASH1L</fullName>
    </submittedName>
</protein>
<dbReference type="SMART" id="SM00297">
    <property type="entry name" value="BROMO"/>
    <property type="match status" value="1"/>
</dbReference>
<evidence type="ECO:0000256" key="3">
    <source>
        <dbReference type="ARBA" id="ARBA00023242"/>
    </source>
</evidence>
<feature type="compositionally biased region" description="Basic and acidic residues" evidence="4">
    <location>
        <begin position="41"/>
        <end position="58"/>
    </location>
</feature>
<feature type="region of interest" description="Disordered" evidence="4">
    <location>
        <begin position="14"/>
        <end position="58"/>
    </location>
</feature>
<name>A0A5A9N1V9_9TELE</name>
<evidence type="ECO:0000256" key="4">
    <source>
        <dbReference type="SAM" id="MobiDB-lite"/>
    </source>
</evidence>
<comment type="subcellular location">
    <subcellularLocation>
        <location evidence="1">Nucleus</location>
    </subcellularLocation>
</comment>
<dbReference type="EMBL" id="SOYY01000024">
    <property type="protein sequence ID" value="KAA0703095.1"/>
    <property type="molecule type" value="Genomic_DNA"/>
</dbReference>
<dbReference type="InterPro" id="IPR036427">
    <property type="entry name" value="Bromodomain-like_sf"/>
</dbReference>